<proteinExistence type="predicted"/>
<dbReference type="Pfam" id="PF07751">
    <property type="entry name" value="Abi_2"/>
    <property type="match status" value="1"/>
</dbReference>
<keyword evidence="2" id="KW-1185">Reference proteome</keyword>
<dbReference type="OrthoDB" id="5363652at2"/>
<name>A0A062VH43_9PROT</name>
<dbReference type="eggNOG" id="COG4823">
    <property type="taxonomic scope" value="Bacteria"/>
</dbReference>
<dbReference type="Proteomes" id="UP000027100">
    <property type="component" value="Unassembled WGS sequence"/>
</dbReference>
<gene>
    <name evidence="1" type="ORF">HPO_15493</name>
</gene>
<evidence type="ECO:0000313" key="1">
    <source>
        <dbReference type="EMBL" id="KCZ97340.1"/>
    </source>
</evidence>
<protein>
    <submittedName>
        <fullName evidence="1">Abi-like family protein</fullName>
    </submittedName>
</protein>
<dbReference type="RefSeq" id="WP_035600792.1">
    <property type="nucleotide sequence ID" value="NZ_ARYM01000021.1"/>
</dbReference>
<reference evidence="1 2" key="1">
    <citation type="journal article" date="2014" name="Antonie Van Leeuwenhoek">
        <title>Hyphomonas beringensis sp. nov. and Hyphomonas chukchiensis sp. nov., isolated from surface seawater of the Bering Sea and Chukchi Sea.</title>
        <authorList>
            <person name="Li C."/>
            <person name="Lai Q."/>
            <person name="Li G."/>
            <person name="Dong C."/>
            <person name="Wang J."/>
            <person name="Liao Y."/>
            <person name="Shao Z."/>
        </authorList>
    </citation>
    <scope>NUCLEOTIDE SEQUENCE [LARGE SCALE GENOMIC DNA]</scope>
    <source>
        <strain evidence="1 2">PS728</strain>
    </source>
</reference>
<dbReference type="InterPro" id="IPR011664">
    <property type="entry name" value="Abi_system_AbiD/AbiF-like"/>
</dbReference>
<organism evidence="1 2">
    <name type="scientific">Hyphomonas polymorpha PS728</name>
    <dbReference type="NCBI Taxonomy" id="1280954"/>
    <lineage>
        <taxon>Bacteria</taxon>
        <taxon>Pseudomonadati</taxon>
        <taxon>Pseudomonadota</taxon>
        <taxon>Alphaproteobacteria</taxon>
        <taxon>Hyphomonadales</taxon>
        <taxon>Hyphomonadaceae</taxon>
        <taxon>Hyphomonas</taxon>
    </lineage>
</organism>
<comment type="caution">
    <text evidence="1">The sequence shown here is derived from an EMBL/GenBank/DDBJ whole genome shotgun (WGS) entry which is preliminary data.</text>
</comment>
<dbReference type="PATRIC" id="fig|1280954.3.peg.3132"/>
<dbReference type="EMBL" id="ARYM01000021">
    <property type="protein sequence ID" value="KCZ97340.1"/>
    <property type="molecule type" value="Genomic_DNA"/>
</dbReference>
<evidence type="ECO:0000313" key="2">
    <source>
        <dbReference type="Proteomes" id="UP000027100"/>
    </source>
</evidence>
<sequence>MLYDKPPTSGDEQISLLKGRGLVCADEALVRRWLVTVGYYRLSAYWLPYELPPPVGQTRSKTFAPDTPFESIVDIYTFDRQLRLLVTEAIER</sequence>
<accession>A0A062VH43</accession>
<dbReference type="AlphaFoldDB" id="A0A062VH43"/>